<dbReference type="RefSeq" id="XP_026737639.1">
    <property type="nucleotide sequence ID" value="XM_026881838.1"/>
</dbReference>
<dbReference type="InterPro" id="IPR036728">
    <property type="entry name" value="PBP_GOBP_sf"/>
</dbReference>
<dbReference type="PRINTS" id="PR00484">
    <property type="entry name" value="PBPGOBP"/>
</dbReference>
<dbReference type="InterPro" id="IPR006072">
    <property type="entry name" value="Odorant/phero-bd_Lep"/>
</dbReference>
<dbReference type="GeneID" id="113500907"/>
<evidence type="ECO:0000313" key="5">
    <source>
        <dbReference type="Proteomes" id="UP000322000"/>
    </source>
</evidence>
<dbReference type="InterPro" id="IPR006170">
    <property type="entry name" value="PBP/GOBP"/>
</dbReference>
<dbReference type="OrthoDB" id="7413278at2759"/>
<evidence type="ECO:0000256" key="1">
    <source>
        <dbReference type="ARBA" id="ARBA00008098"/>
    </source>
</evidence>
<proteinExistence type="inferred from homology"/>
<evidence type="ECO:0000256" key="2">
    <source>
        <dbReference type="ARBA" id="ARBA00022448"/>
    </source>
</evidence>
<organism evidence="5 6">
    <name type="scientific">Trichoplusia ni</name>
    <name type="common">Cabbage looper</name>
    <dbReference type="NCBI Taxonomy" id="7111"/>
    <lineage>
        <taxon>Eukaryota</taxon>
        <taxon>Metazoa</taxon>
        <taxon>Ecdysozoa</taxon>
        <taxon>Arthropoda</taxon>
        <taxon>Hexapoda</taxon>
        <taxon>Insecta</taxon>
        <taxon>Pterygota</taxon>
        <taxon>Neoptera</taxon>
        <taxon>Endopterygota</taxon>
        <taxon>Lepidoptera</taxon>
        <taxon>Glossata</taxon>
        <taxon>Ditrysia</taxon>
        <taxon>Noctuoidea</taxon>
        <taxon>Noctuidae</taxon>
        <taxon>Plusiinae</taxon>
        <taxon>Trichoplusia</taxon>
    </lineage>
</organism>
<reference evidence="6" key="1">
    <citation type="submission" date="2025-08" db="UniProtKB">
        <authorList>
            <consortium name="RefSeq"/>
        </authorList>
    </citation>
    <scope>IDENTIFICATION</scope>
</reference>
<evidence type="ECO:0000256" key="4">
    <source>
        <dbReference type="SAM" id="SignalP"/>
    </source>
</evidence>
<dbReference type="CDD" id="cd23992">
    <property type="entry name" value="PBP_GOBP"/>
    <property type="match status" value="1"/>
</dbReference>
<accession>A0A7E5WAF1</accession>
<keyword evidence="3" id="KW-1015">Disulfide bond</keyword>
<dbReference type="Pfam" id="PF01395">
    <property type="entry name" value="PBP_GOBP"/>
    <property type="match status" value="1"/>
</dbReference>
<feature type="signal peptide" evidence="4">
    <location>
        <begin position="1"/>
        <end position="23"/>
    </location>
</feature>
<feature type="disulfide bond" evidence="3">
    <location>
        <begin position="42"/>
        <end position="77"/>
    </location>
</feature>
<dbReference type="SMART" id="SM00708">
    <property type="entry name" value="PhBP"/>
    <property type="match status" value="1"/>
</dbReference>
<keyword evidence="2" id="KW-0813">Transport</keyword>
<protein>
    <submittedName>
        <fullName evidence="6">General odorant-binding protein 1-like</fullName>
    </submittedName>
</protein>
<evidence type="ECO:0000256" key="3">
    <source>
        <dbReference type="PIRSR" id="PIRSR015604-1"/>
    </source>
</evidence>
<keyword evidence="4" id="KW-0732">Signal</keyword>
<dbReference type="SUPFAM" id="SSF47565">
    <property type="entry name" value="Insect pheromone/odorant-binding proteins"/>
    <property type="match status" value="1"/>
</dbReference>
<dbReference type="KEGG" id="tnl:113500907"/>
<dbReference type="InParanoid" id="A0A7E5WAF1"/>
<sequence length="165" mass="18587">MADIRWRFVSLLCVALMADGVMSSKELLSRMSTGFNNVVDGCKNELQVGDHIMQDMFNFWREEYELVNRELGCMILCMAGKLGLVGDDQKMHHGKAEDYAKSHGADDSTAKQLVTIIHDCEKASDAVEEACSRTLEVSKCFRTKIHELQWAPSFEVMMQELMTAG</sequence>
<dbReference type="AlphaFoldDB" id="A0A7E5WAF1"/>
<dbReference type="GO" id="GO:0005549">
    <property type="term" value="F:odorant binding"/>
    <property type="evidence" value="ECO:0007669"/>
    <property type="project" value="InterPro"/>
</dbReference>
<feature type="disulfide bond" evidence="3">
    <location>
        <begin position="120"/>
        <end position="140"/>
    </location>
</feature>
<feature type="chain" id="PRO_5028819622" evidence="4">
    <location>
        <begin position="24"/>
        <end position="165"/>
    </location>
</feature>
<dbReference type="PIRSF" id="PIRSF015604">
    <property type="entry name" value="Odorant/phero_bd"/>
    <property type="match status" value="1"/>
</dbReference>
<gene>
    <name evidence="6" type="primary">LOC113500907</name>
</gene>
<name>A0A7E5WAF1_TRINI</name>
<comment type="similarity">
    <text evidence="1">Belongs to the PBP/GOBP family.</text>
</comment>
<dbReference type="Gene3D" id="1.10.238.20">
    <property type="entry name" value="Pheromone/general odorant binding protein domain"/>
    <property type="match status" value="1"/>
</dbReference>
<feature type="disulfide bond" evidence="3">
    <location>
        <begin position="73"/>
        <end position="131"/>
    </location>
</feature>
<dbReference type="Proteomes" id="UP000322000">
    <property type="component" value="Chromosome 2"/>
</dbReference>
<keyword evidence="5" id="KW-1185">Reference proteome</keyword>
<evidence type="ECO:0000313" key="6">
    <source>
        <dbReference type="RefSeq" id="XP_026737639.1"/>
    </source>
</evidence>